<evidence type="ECO:0000313" key="3">
    <source>
        <dbReference type="Proteomes" id="UP000220034"/>
    </source>
</evidence>
<protein>
    <recommendedName>
        <fullName evidence="1">HEPN AbiJ-N-terminal domain-containing protein</fullName>
    </recommendedName>
</protein>
<keyword evidence="3" id="KW-1185">Reference proteome</keyword>
<dbReference type="Proteomes" id="UP000220034">
    <property type="component" value="Unassembled WGS sequence"/>
</dbReference>
<accession>A0A2C9CQW9</accession>
<evidence type="ECO:0000313" key="2">
    <source>
        <dbReference type="EMBL" id="SOH93642.1"/>
    </source>
</evidence>
<dbReference type="AlphaFoldDB" id="A0A2C9CQW9"/>
<evidence type="ECO:0000259" key="1">
    <source>
        <dbReference type="Pfam" id="PF18863"/>
    </source>
</evidence>
<dbReference type="RefSeq" id="WP_145996715.1">
    <property type="nucleotide sequence ID" value="NZ_OCTN01000002.1"/>
</dbReference>
<name>A0A2C9CQW9_9RHOB</name>
<proteinExistence type="predicted"/>
<dbReference type="OrthoDB" id="9786278at2"/>
<dbReference type="InterPro" id="IPR049503">
    <property type="entry name" value="AbiJ_NTD4"/>
</dbReference>
<dbReference type="Pfam" id="PF18863">
    <property type="entry name" value="AbiJ_NTD4"/>
    <property type="match status" value="1"/>
</dbReference>
<feature type="domain" description="HEPN AbiJ-N-terminal" evidence="1">
    <location>
        <begin position="1"/>
        <end position="159"/>
    </location>
</feature>
<gene>
    <name evidence="2" type="ORF">SAMN06273572_102320</name>
</gene>
<dbReference type="EMBL" id="OCTN01000002">
    <property type="protein sequence ID" value="SOH93642.1"/>
    <property type="molecule type" value="Genomic_DNA"/>
</dbReference>
<sequence>MKFSQRYGITSPPQKLSMEAMPDQLRAGLWNAVRATFLISDFEEYNYLDPRLSALADSIWGDHFKEPTDSYPDRVNRLTFEIRSRFFEFKWYEVYDFIEFLTNEKFQGGLFYPIDNVSKFAATCNDVLAREMALVRFVNLKLTTISDEQEIVEIETATSSPHAPIAEHFKQALAFLSDRKSPDYKNSIKESISGVEAAAKFATGDSKATLGQALGQLEKNRELHTALAKGFKNLYGWTSDKSGIRHALMDGDTDLSQDDARYMLVSCSAFANYLIASKAD</sequence>
<organism evidence="2 3">
    <name type="scientific">Pontivivens marinum</name>
    <dbReference type="NCBI Taxonomy" id="1690039"/>
    <lineage>
        <taxon>Bacteria</taxon>
        <taxon>Pseudomonadati</taxon>
        <taxon>Pseudomonadota</taxon>
        <taxon>Alphaproteobacteria</taxon>
        <taxon>Rhodobacterales</taxon>
        <taxon>Paracoccaceae</taxon>
        <taxon>Pontivivens</taxon>
    </lineage>
</organism>
<reference evidence="3" key="1">
    <citation type="submission" date="2017-09" db="EMBL/GenBank/DDBJ databases">
        <authorList>
            <person name="Varghese N."/>
            <person name="Submissions S."/>
        </authorList>
    </citation>
    <scope>NUCLEOTIDE SEQUENCE [LARGE SCALE GENOMIC DNA]</scope>
    <source>
        <strain evidence="3">C7</strain>
    </source>
</reference>